<feature type="compositionally biased region" description="Polar residues" evidence="1">
    <location>
        <begin position="224"/>
        <end position="235"/>
    </location>
</feature>
<feature type="compositionally biased region" description="Low complexity" evidence="1">
    <location>
        <begin position="256"/>
        <end position="270"/>
    </location>
</feature>
<feature type="compositionally biased region" description="Basic and acidic residues" evidence="1">
    <location>
        <begin position="286"/>
        <end position="301"/>
    </location>
</feature>
<evidence type="ECO:0000313" key="2">
    <source>
        <dbReference type="EMBL" id="GFH05908.1"/>
    </source>
</evidence>
<evidence type="ECO:0000256" key="1">
    <source>
        <dbReference type="SAM" id="MobiDB-lite"/>
    </source>
</evidence>
<sequence length="377" mass="41966">MGIIAITTVRVLISPAARHNLRVIEVIKVPEGAVLRGCKKMKRKLEAHFQLRAGVHSQLRVIASFEDPVMLQQLQVFCEYFANSSKLTPYNQLQRWLGRPKQILHYSIKPAFDDPSNQELLAKLQQLSSVNFTERYVKLYAKAARAMLGWSGEDAQLFIKLTCGYSLNTDSPEPQAAHLEKAHVNDLIEEAAKQRRLLALEEGDSLQDTLRGRVVLVDEHRTSRVSSAVNGQQPCERQLNKRRATRPAGWKPPAGQAPRSSQAATQAAASEPGPSTPLPAKRSKRTKAEPAAEPTKGEGKAAKAKPAPQPGRWLDRDCNSALNMQRIGESKWRPLEMCYWPEQGALPAKGKEYPGLGYKRLRDKPPKAQQQQPAVAQ</sequence>
<dbReference type="EMBL" id="BLLF01000013">
    <property type="protein sequence ID" value="GFH05908.1"/>
    <property type="molecule type" value="Genomic_DNA"/>
</dbReference>
<proteinExistence type="predicted"/>
<accession>A0A699YDG8</accession>
<feature type="compositionally biased region" description="Low complexity" evidence="1">
    <location>
        <begin position="367"/>
        <end position="377"/>
    </location>
</feature>
<comment type="caution">
    <text evidence="2">The sequence shown here is derived from an EMBL/GenBank/DDBJ whole genome shotgun (WGS) entry which is preliminary data.</text>
</comment>
<dbReference type="Proteomes" id="UP000485058">
    <property type="component" value="Unassembled WGS sequence"/>
</dbReference>
<keyword evidence="3" id="KW-1185">Reference proteome</keyword>
<organism evidence="2 3">
    <name type="scientific">Haematococcus lacustris</name>
    <name type="common">Green alga</name>
    <name type="synonym">Haematococcus pluvialis</name>
    <dbReference type="NCBI Taxonomy" id="44745"/>
    <lineage>
        <taxon>Eukaryota</taxon>
        <taxon>Viridiplantae</taxon>
        <taxon>Chlorophyta</taxon>
        <taxon>core chlorophytes</taxon>
        <taxon>Chlorophyceae</taxon>
        <taxon>CS clade</taxon>
        <taxon>Chlamydomonadales</taxon>
        <taxon>Haematococcaceae</taxon>
        <taxon>Haematococcus</taxon>
    </lineage>
</organism>
<reference evidence="2 3" key="1">
    <citation type="submission" date="2020-02" db="EMBL/GenBank/DDBJ databases">
        <title>Draft genome sequence of Haematococcus lacustris strain NIES-144.</title>
        <authorList>
            <person name="Morimoto D."/>
            <person name="Nakagawa S."/>
            <person name="Yoshida T."/>
            <person name="Sawayama S."/>
        </authorList>
    </citation>
    <scope>NUCLEOTIDE SEQUENCE [LARGE SCALE GENOMIC DNA]</scope>
    <source>
        <strain evidence="2 3">NIES-144</strain>
    </source>
</reference>
<name>A0A699YDG8_HAELA</name>
<dbReference type="AlphaFoldDB" id="A0A699YDG8"/>
<gene>
    <name evidence="2" type="ORF">HaLaN_00450</name>
</gene>
<feature type="region of interest" description="Disordered" evidence="1">
    <location>
        <begin position="223"/>
        <end position="317"/>
    </location>
</feature>
<protein>
    <submittedName>
        <fullName evidence="2">Uncharacterized protein</fullName>
    </submittedName>
</protein>
<evidence type="ECO:0000313" key="3">
    <source>
        <dbReference type="Proteomes" id="UP000485058"/>
    </source>
</evidence>
<feature type="region of interest" description="Disordered" evidence="1">
    <location>
        <begin position="344"/>
        <end position="377"/>
    </location>
</feature>